<proteinExistence type="inferred from homology"/>
<dbReference type="InterPro" id="IPR031939">
    <property type="entry name" value="Adhesin_E-like"/>
</dbReference>
<dbReference type="CDD" id="cd03124">
    <property type="entry name" value="alpha_CA_prokaryotic_like"/>
    <property type="match status" value="1"/>
</dbReference>
<reference evidence="10 11" key="1">
    <citation type="journal article" date="2018" name="Int. J. Syst. Evol. Microbiol.">
        <title>Uliginosibacterium sediminicola sp. nov., isolated from freshwater sediment.</title>
        <authorList>
            <person name="Hwang W.M."/>
            <person name="Kim S.M."/>
            <person name="Kang K."/>
            <person name="Ahn T.Y."/>
        </authorList>
    </citation>
    <scope>NUCLEOTIDE SEQUENCE [LARGE SCALE GENOMIC DNA]</scope>
    <source>
        <strain evidence="10 11">M1-21</strain>
    </source>
</reference>
<evidence type="ECO:0000313" key="11">
    <source>
        <dbReference type="Proteomes" id="UP001410394"/>
    </source>
</evidence>
<dbReference type="Pfam" id="PF16747">
    <property type="entry name" value="Adhesin_E"/>
    <property type="match status" value="1"/>
</dbReference>
<evidence type="ECO:0000256" key="4">
    <source>
        <dbReference type="ARBA" id="ARBA00022833"/>
    </source>
</evidence>
<dbReference type="EC" id="4.2.1.1" evidence="2"/>
<accession>A0ABU9YYL1</accession>
<evidence type="ECO:0000256" key="1">
    <source>
        <dbReference type="ARBA" id="ARBA00010718"/>
    </source>
</evidence>
<evidence type="ECO:0000256" key="3">
    <source>
        <dbReference type="ARBA" id="ARBA00022723"/>
    </source>
</evidence>
<evidence type="ECO:0000259" key="9">
    <source>
        <dbReference type="PROSITE" id="PS51144"/>
    </source>
</evidence>
<keyword evidence="4" id="KW-0862">Zinc</keyword>
<gene>
    <name evidence="10" type="ORF">ABDB84_10280</name>
</gene>
<dbReference type="PANTHER" id="PTHR18952">
    <property type="entry name" value="CARBONIC ANHYDRASE"/>
    <property type="match status" value="1"/>
</dbReference>
<comment type="caution">
    <text evidence="10">The sequence shown here is derived from an EMBL/GenBank/DDBJ whole genome shotgun (WGS) entry which is preliminary data.</text>
</comment>
<dbReference type="Proteomes" id="UP001410394">
    <property type="component" value="Unassembled WGS sequence"/>
</dbReference>
<evidence type="ECO:0000313" key="10">
    <source>
        <dbReference type="EMBL" id="MEN3068868.1"/>
    </source>
</evidence>
<feature type="region of interest" description="Disordered" evidence="7">
    <location>
        <begin position="164"/>
        <end position="215"/>
    </location>
</feature>
<dbReference type="SMART" id="SM01057">
    <property type="entry name" value="Carb_anhydrase"/>
    <property type="match status" value="1"/>
</dbReference>
<feature type="chain" id="PRO_5045059191" description="carbonic anhydrase" evidence="8">
    <location>
        <begin position="19"/>
        <end position="479"/>
    </location>
</feature>
<evidence type="ECO:0000256" key="8">
    <source>
        <dbReference type="SAM" id="SignalP"/>
    </source>
</evidence>
<feature type="signal peptide" evidence="8">
    <location>
        <begin position="1"/>
        <end position="18"/>
    </location>
</feature>
<dbReference type="RefSeq" id="WP_345919674.1">
    <property type="nucleotide sequence ID" value="NZ_JBDIVE010000004.1"/>
</dbReference>
<comment type="similarity">
    <text evidence="1">Belongs to the alpha-carbonic anhydrase family.</text>
</comment>
<keyword evidence="11" id="KW-1185">Reference proteome</keyword>
<dbReference type="InterPro" id="IPR036398">
    <property type="entry name" value="CA_dom_sf"/>
</dbReference>
<dbReference type="InterPro" id="IPR023561">
    <property type="entry name" value="Carbonic_anhydrase_a-class"/>
</dbReference>
<dbReference type="PROSITE" id="PS51144">
    <property type="entry name" value="ALPHA_CA_2"/>
    <property type="match status" value="1"/>
</dbReference>
<dbReference type="SUPFAM" id="SSF51069">
    <property type="entry name" value="Carbonic anhydrase"/>
    <property type="match status" value="1"/>
</dbReference>
<dbReference type="Pfam" id="PF00194">
    <property type="entry name" value="Carb_anhydrase"/>
    <property type="match status" value="1"/>
</dbReference>
<evidence type="ECO:0000256" key="2">
    <source>
        <dbReference type="ARBA" id="ARBA00012925"/>
    </source>
</evidence>
<evidence type="ECO:0000256" key="6">
    <source>
        <dbReference type="ARBA" id="ARBA00048348"/>
    </source>
</evidence>
<feature type="compositionally biased region" description="Low complexity" evidence="7">
    <location>
        <begin position="173"/>
        <end position="186"/>
    </location>
</feature>
<dbReference type="EMBL" id="JBDIVE010000004">
    <property type="protein sequence ID" value="MEN3068868.1"/>
    <property type="molecule type" value="Genomic_DNA"/>
</dbReference>
<dbReference type="PANTHER" id="PTHR18952:SF265">
    <property type="entry name" value="CARBONIC ANHYDRASE"/>
    <property type="match status" value="1"/>
</dbReference>
<organism evidence="10 11">
    <name type="scientific">Uliginosibacterium sediminicola</name>
    <dbReference type="NCBI Taxonomy" id="2024550"/>
    <lineage>
        <taxon>Bacteria</taxon>
        <taxon>Pseudomonadati</taxon>
        <taxon>Pseudomonadota</taxon>
        <taxon>Betaproteobacteria</taxon>
        <taxon>Rhodocyclales</taxon>
        <taxon>Zoogloeaceae</taxon>
        <taxon>Uliginosibacterium</taxon>
    </lineage>
</organism>
<dbReference type="InterPro" id="IPR001148">
    <property type="entry name" value="CA_dom"/>
</dbReference>
<dbReference type="InterPro" id="IPR041891">
    <property type="entry name" value="Alpha_CA_prokaryot-like"/>
</dbReference>
<sequence>MRPLLSALLICLCHAACAADWLTVASDAQRRVELDRASILPSDAGSKVAWGRIVLSDEQAKIYGYRSVRALNRYDCRSHSFMIVKRVYLSDDERTMREDRIDATSPSAVKTGTIDDRFFNEVCKPASATDLRKVAKQAVEQMARAELEDKPSLRRANIRLAKEEVAEKPASEAKGSLSAAPGASSPRNSAEEAPALPRRVTREEIPPPAPLVVPPRARDPAIIRRSTPSRTNSVNPALAAAIAAARSSTTPHSSHDLHWSYEGENGPANWDKLDPQFATCARGTRQSPIDIRDGIKVDQEAIQFDYKPSMFRIVDNGHTIQITYGQGSRLSVMGRSYDLVQMHFHHPAEERIDGKSFEMVAHLVHRDSEGRLAVLAVLFEVGASNPLIQTLWNNLPLEKNEEYAPRVSIQIADLLPEKRAYFSYMGSLTTPPCSEGVLWLVLKQPVQLSAEQLNVFSRFYPNNARPIQPASGRVIKESR</sequence>
<dbReference type="Gene3D" id="3.10.200.10">
    <property type="entry name" value="Alpha carbonic anhydrase"/>
    <property type="match status" value="1"/>
</dbReference>
<comment type="catalytic activity">
    <reaction evidence="6">
        <text>hydrogencarbonate + H(+) = CO2 + H2O</text>
        <dbReference type="Rhea" id="RHEA:10748"/>
        <dbReference type="ChEBI" id="CHEBI:15377"/>
        <dbReference type="ChEBI" id="CHEBI:15378"/>
        <dbReference type="ChEBI" id="CHEBI:16526"/>
        <dbReference type="ChEBI" id="CHEBI:17544"/>
        <dbReference type="EC" id="4.2.1.1"/>
    </reaction>
</comment>
<name>A0ABU9YYL1_9RHOO</name>
<feature type="domain" description="Alpha-carbonic anhydrase" evidence="9">
    <location>
        <begin position="257"/>
        <end position="479"/>
    </location>
</feature>
<keyword evidence="8" id="KW-0732">Signal</keyword>
<evidence type="ECO:0000256" key="5">
    <source>
        <dbReference type="ARBA" id="ARBA00023239"/>
    </source>
</evidence>
<keyword evidence="3" id="KW-0479">Metal-binding</keyword>
<keyword evidence="5" id="KW-0456">Lyase</keyword>
<evidence type="ECO:0000256" key="7">
    <source>
        <dbReference type="SAM" id="MobiDB-lite"/>
    </source>
</evidence>
<protein>
    <recommendedName>
        <fullName evidence="2">carbonic anhydrase</fullName>
        <ecNumber evidence="2">4.2.1.1</ecNumber>
    </recommendedName>
</protein>